<reference evidence="1" key="1">
    <citation type="submission" date="2023-07" db="EMBL/GenBank/DDBJ databases">
        <title>Black Yeasts Isolated from many extreme environments.</title>
        <authorList>
            <person name="Coleine C."/>
            <person name="Stajich J.E."/>
            <person name="Selbmann L."/>
        </authorList>
    </citation>
    <scope>NUCLEOTIDE SEQUENCE</scope>
    <source>
        <strain evidence="1">CCFEE 5714</strain>
    </source>
</reference>
<dbReference type="Proteomes" id="UP001281147">
    <property type="component" value="Unassembled WGS sequence"/>
</dbReference>
<accession>A0ACC3NT29</accession>
<comment type="caution">
    <text evidence="1">The sequence shown here is derived from an EMBL/GenBank/DDBJ whole genome shotgun (WGS) entry which is preliminary data.</text>
</comment>
<evidence type="ECO:0000313" key="2">
    <source>
        <dbReference type="Proteomes" id="UP001281147"/>
    </source>
</evidence>
<proteinExistence type="predicted"/>
<dbReference type="EMBL" id="JAUTXU010000013">
    <property type="protein sequence ID" value="KAK3722489.1"/>
    <property type="molecule type" value="Genomic_DNA"/>
</dbReference>
<gene>
    <name evidence="1" type="ORF">LTR37_002481</name>
</gene>
<organism evidence="1 2">
    <name type="scientific">Vermiconidia calcicola</name>
    <dbReference type="NCBI Taxonomy" id="1690605"/>
    <lineage>
        <taxon>Eukaryota</taxon>
        <taxon>Fungi</taxon>
        <taxon>Dikarya</taxon>
        <taxon>Ascomycota</taxon>
        <taxon>Pezizomycotina</taxon>
        <taxon>Dothideomycetes</taxon>
        <taxon>Dothideomycetidae</taxon>
        <taxon>Mycosphaerellales</taxon>
        <taxon>Extremaceae</taxon>
        <taxon>Vermiconidia</taxon>
    </lineage>
</organism>
<evidence type="ECO:0000313" key="1">
    <source>
        <dbReference type="EMBL" id="KAK3722489.1"/>
    </source>
</evidence>
<protein>
    <submittedName>
        <fullName evidence="1">Uncharacterized protein</fullName>
    </submittedName>
</protein>
<name>A0ACC3NT29_9PEZI</name>
<sequence length="577" mass="61296">MATTEVANTTPSTDSRVGNDHVAARSFKSPIDKDSTTEEPPYPKGLKLVLIFLSLCLATLLCALDATIIATAIPTITSDFNSLNDYSWYNAAYLLTTCAFQLPYGRAYSILSTKWTFVSAIAMFEVGSAVAGPAVSSLMLIIGRAIQGIGSAGIFGGAFIIISETTPLEKRSLFTGFLGATFAIASVIGPLLGGTFTDRLSWRWCFYINLPLGAITLVIVILCLPPLGKKESPKGLTWQKILARFDPVGTFIIIPSIICLLLALQWGGVTYRWSDPTIIGLLVCFAVTFLAWAALQGWMGDNATVSVNVIKRRTVLCANLYMLFGAGAFTIIVFYLPIWVQAIKGDSAFQSGIDTLPLILSLVIASIAAGGGVMLIGYTVPFLLLGTVFMSVGAGLLMTLQPSSGIGKWLGYQILFGIGVGVSLEQTNIAIQTVLPKELTASGISLTVFTRSLAGSIAVAVAQNTFEQSLRSRLNSILPDLDSDLVSGAGATDLISSVREVSGGSERIVQEVLKGYNAAVTKTFLVVLVLGCLTLVPALGVEWKSVKKDKKNKGKAAKDEERGVEKEKAGMEGPSSV</sequence>
<keyword evidence="2" id="KW-1185">Reference proteome</keyword>